<reference evidence="2 3" key="1">
    <citation type="submission" date="2019-03" db="EMBL/GenBank/DDBJ databases">
        <title>Genomic Encyclopedia of Type Strains, Phase IV (KMG-IV): sequencing the most valuable type-strain genomes for metagenomic binning, comparative biology and taxonomic classification.</title>
        <authorList>
            <person name="Goeker M."/>
        </authorList>
    </citation>
    <scope>NUCLEOTIDE SEQUENCE [LARGE SCALE GENOMIC DNA]</scope>
    <source>
        <strain evidence="2 3">DSM 19610</strain>
    </source>
</reference>
<protein>
    <submittedName>
        <fullName evidence="2">Helix-hairpin-helix protein</fullName>
    </submittedName>
</protein>
<feature type="transmembrane region" description="Helical" evidence="1">
    <location>
        <begin position="36"/>
        <end position="57"/>
    </location>
</feature>
<dbReference type="InterPro" id="IPR010995">
    <property type="entry name" value="DNA_repair_Rad51/TF_NusA_a-hlx"/>
</dbReference>
<keyword evidence="3" id="KW-1185">Reference proteome</keyword>
<dbReference type="Proteomes" id="UP000295707">
    <property type="component" value="Unassembled WGS sequence"/>
</dbReference>
<keyword evidence="1" id="KW-0812">Transmembrane</keyword>
<dbReference type="SUPFAM" id="SSF47794">
    <property type="entry name" value="Rad51 N-terminal domain-like"/>
    <property type="match status" value="1"/>
</dbReference>
<gene>
    <name evidence="2" type="ORF">DFR30_0469</name>
</gene>
<keyword evidence="1" id="KW-1133">Transmembrane helix</keyword>
<dbReference type="GO" id="GO:0000166">
    <property type="term" value="F:nucleotide binding"/>
    <property type="evidence" value="ECO:0007669"/>
    <property type="project" value="InterPro"/>
</dbReference>
<organism evidence="2 3">
    <name type="scientific">Thiogranum longum</name>
    <dbReference type="NCBI Taxonomy" id="1537524"/>
    <lineage>
        <taxon>Bacteria</taxon>
        <taxon>Pseudomonadati</taxon>
        <taxon>Pseudomonadota</taxon>
        <taxon>Gammaproteobacteria</taxon>
        <taxon>Chromatiales</taxon>
        <taxon>Ectothiorhodospiraceae</taxon>
        <taxon>Thiogranum</taxon>
    </lineage>
</organism>
<sequence>MQDHEFYADPTVFDYWQGRCSSLLCRYSRNLSPYGWTLAFSVMAIVFAATAVGVFGWTLTSRMSGEGIVAWNQSMAQVITIMMALLACQASLQQALRSWPQDIVMPYRLRRFIHFCGWKVPGAAQPTKTPQGVRRSSARAAAKPVLKLVPGGDDVQVFFAGVRAAGVNVAIARALFSAGVRTPKQLCAASDEYLLTIRGVGSATVRKLRRHFDCD</sequence>
<evidence type="ECO:0000313" key="3">
    <source>
        <dbReference type="Proteomes" id="UP000295707"/>
    </source>
</evidence>
<evidence type="ECO:0000313" key="2">
    <source>
        <dbReference type="EMBL" id="TCK17247.1"/>
    </source>
</evidence>
<dbReference type="Gene3D" id="1.10.150.20">
    <property type="entry name" value="5' to 3' exonuclease, C-terminal subdomain"/>
    <property type="match status" value="1"/>
</dbReference>
<dbReference type="EMBL" id="SMFX01000001">
    <property type="protein sequence ID" value="TCK17247.1"/>
    <property type="molecule type" value="Genomic_DNA"/>
</dbReference>
<dbReference type="RefSeq" id="WP_132971135.1">
    <property type="nucleotide sequence ID" value="NZ_SMFX01000001.1"/>
</dbReference>
<dbReference type="Pfam" id="PF14520">
    <property type="entry name" value="HHH_5"/>
    <property type="match status" value="1"/>
</dbReference>
<proteinExistence type="predicted"/>
<name>A0A4R1H679_9GAMM</name>
<comment type="caution">
    <text evidence="2">The sequence shown here is derived from an EMBL/GenBank/DDBJ whole genome shotgun (WGS) entry which is preliminary data.</text>
</comment>
<dbReference type="OrthoDB" id="7950977at2"/>
<keyword evidence="1" id="KW-0472">Membrane</keyword>
<accession>A0A4R1H679</accession>
<evidence type="ECO:0000256" key="1">
    <source>
        <dbReference type="SAM" id="Phobius"/>
    </source>
</evidence>
<dbReference type="AlphaFoldDB" id="A0A4R1H679"/>